<evidence type="ECO:0000256" key="7">
    <source>
        <dbReference type="ARBA" id="ARBA00023175"/>
    </source>
</evidence>
<feature type="region of interest" description="Disordered" evidence="11">
    <location>
        <begin position="403"/>
        <end position="457"/>
    </location>
</feature>
<dbReference type="InterPro" id="IPR027640">
    <property type="entry name" value="Kinesin-like_fam"/>
</dbReference>
<sequence length="696" mass="77697">MADECVNVCVRCRPFNDRERDNGSTCVLNFDLRTGTVAIQNPKADADVKTFSFDSAFDWNASQVDVYNRTAKRIVESVLNGFNGTVFVYGQTGSGKTFSMQGVNGNREQQGIIPQSFNEIFSHIARTPAKQYLVRVSYLEIYNEEIRDLLVTVQGNKKPVSLELKENPEKGVYVKDLSSKIVKSVEEMEELMFTGNRNRSVGATLMNAVSSRSHSIFTINVECCETNSKTNEQHFFAGKLHLVDLAGSERQSKTGATGDRLKEASKINLSLSALGNCISALVDGKSTHVPYRDSKLTRLLQDSLGGNSRTLMLATLSPASFNYDETLSTLRYANRAKNIKNTPKVNEDPKDAMLREMQDEIVKLRKILEDRARAKSPELGGAGEGAEVQVVKRIVTRVVKKRKDKSGGDAVGQQRSSAVDGAGLDGEEDESDASEADVGDDGVGVLEAGGAQSTTEQQLELERASALSLKEKLEALESSMLVGGVNIFEHIDQQERALEERAKALEQERARERDLEEQLESRQEAALQMEGHFSTLAEEVEVKTRKLEKLWSKVQTTKQEIEELQDEFRADREELLDTIRELSRELALKTAVVENFVPEDERLKIEARAMWNGEREVWTLGSSQQVYFSAGFKMRRPVSTPGLRRPMTLVAKMLNRKGVASARYRQENLINVNLELPENVVCESGMQSERSAWQDQ</sequence>
<dbReference type="STRING" id="1344416.A0A138ZXF0"/>
<dbReference type="PRINTS" id="PR00380">
    <property type="entry name" value="KINESINHEAVY"/>
</dbReference>
<dbReference type="SMART" id="SM00129">
    <property type="entry name" value="KISc"/>
    <property type="match status" value="1"/>
</dbReference>
<keyword evidence="7 9" id="KW-0505">Motor protein</keyword>
<gene>
    <name evidence="13" type="ORF">M427DRAFT_75866</name>
</gene>
<keyword evidence="14" id="KW-1185">Reference proteome</keyword>
<reference evidence="13 14" key="1">
    <citation type="journal article" date="2015" name="Genome Biol. Evol.">
        <title>Phylogenomic analyses indicate that early fungi evolved digesting cell walls of algal ancestors of land plants.</title>
        <authorList>
            <person name="Chang Y."/>
            <person name="Wang S."/>
            <person name="Sekimoto S."/>
            <person name="Aerts A.L."/>
            <person name="Choi C."/>
            <person name="Clum A."/>
            <person name="LaButti K.M."/>
            <person name="Lindquist E.A."/>
            <person name="Yee Ngan C."/>
            <person name="Ohm R.A."/>
            <person name="Salamov A.A."/>
            <person name="Grigoriev I.V."/>
            <person name="Spatafora J.W."/>
            <person name="Berbee M.L."/>
        </authorList>
    </citation>
    <scope>NUCLEOTIDE SEQUENCE [LARGE SCALE GENOMIC DNA]</scope>
    <source>
        <strain evidence="13 14">JEL478</strain>
    </source>
</reference>
<dbReference type="PROSITE" id="PS00411">
    <property type="entry name" value="KINESIN_MOTOR_1"/>
    <property type="match status" value="1"/>
</dbReference>
<evidence type="ECO:0000256" key="1">
    <source>
        <dbReference type="ARBA" id="ARBA00004245"/>
    </source>
</evidence>
<dbReference type="GO" id="GO:0007018">
    <property type="term" value="P:microtubule-based movement"/>
    <property type="evidence" value="ECO:0007669"/>
    <property type="project" value="InterPro"/>
</dbReference>
<feature type="compositionally biased region" description="Acidic residues" evidence="11">
    <location>
        <begin position="425"/>
        <end position="440"/>
    </location>
</feature>
<dbReference type="GO" id="GO:0005524">
    <property type="term" value="F:ATP binding"/>
    <property type="evidence" value="ECO:0007669"/>
    <property type="project" value="UniProtKB-UniRule"/>
</dbReference>
<evidence type="ECO:0000256" key="3">
    <source>
        <dbReference type="ARBA" id="ARBA00022701"/>
    </source>
</evidence>
<feature type="domain" description="Kinesin motor" evidence="12">
    <location>
        <begin position="5"/>
        <end position="339"/>
    </location>
</feature>
<keyword evidence="2" id="KW-0963">Cytoplasm</keyword>
<dbReference type="PANTHER" id="PTHR47969">
    <property type="entry name" value="CHROMOSOME-ASSOCIATED KINESIN KIF4A-RELATED"/>
    <property type="match status" value="1"/>
</dbReference>
<evidence type="ECO:0000256" key="4">
    <source>
        <dbReference type="ARBA" id="ARBA00022741"/>
    </source>
</evidence>
<dbReference type="FunFam" id="3.40.850.10:FF:000029">
    <property type="entry name" value="Kinesin-like protein KIF17"/>
    <property type="match status" value="1"/>
</dbReference>
<dbReference type="PROSITE" id="PS50067">
    <property type="entry name" value="KINESIN_MOTOR_2"/>
    <property type="match status" value="1"/>
</dbReference>
<evidence type="ECO:0000256" key="10">
    <source>
        <dbReference type="RuleBase" id="RU000394"/>
    </source>
</evidence>
<dbReference type="GO" id="GO:0005874">
    <property type="term" value="C:microtubule"/>
    <property type="evidence" value="ECO:0007669"/>
    <property type="project" value="UniProtKB-KW"/>
</dbReference>
<dbReference type="InterPro" id="IPR036961">
    <property type="entry name" value="Kinesin_motor_dom_sf"/>
</dbReference>
<evidence type="ECO:0000256" key="8">
    <source>
        <dbReference type="ARBA" id="ARBA00023212"/>
    </source>
</evidence>
<organism evidence="13 14">
    <name type="scientific">Gonapodya prolifera (strain JEL478)</name>
    <name type="common">Monoblepharis prolifera</name>
    <dbReference type="NCBI Taxonomy" id="1344416"/>
    <lineage>
        <taxon>Eukaryota</taxon>
        <taxon>Fungi</taxon>
        <taxon>Fungi incertae sedis</taxon>
        <taxon>Chytridiomycota</taxon>
        <taxon>Chytridiomycota incertae sedis</taxon>
        <taxon>Monoblepharidomycetes</taxon>
        <taxon>Monoblepharidales</taxon>
        <taxon>Gonapodyaceae</taxon>
        <taxon>Gonapodya</taxon>
    </lineage>
</organism>
<evidence type="ECO:0000256" key="6">
    <source>
        <dbReference type="ARBA" id="ARBA00023054"/>
    </source>
</evidence>
<dbReference type="SUPFAM" id="SSF52540">
    <property type="entry name" value="P-loop containing nucleoside triphosphate hydrolases"/>
    <property type="match status" value="1"/>
</dbReference>
<keyword evidence="3 10" id="KW-0493">Microtubule</keyword>
<protein>
    <recommendedName>
        <fullName evidence="10">Kinesin-like protein</fullName>
    </recommendedName>
</protein>
<dbReference type="Gene3D" id="3.40.850.10">
    <property type="entry name" value="Kinesin motor domain"/>
    <property type="match status" value="1"/>
</dbReference>
<proteinExistence type="inferred from homology"/>
<evidence type="ECO:0000313" key="13">
    <source>
        <dbReference type="EMBL" id="KXS09168.1"/>
    </source>
</evidence>
<evidence type="ECO:0000256" key="5">
    <source>
        <dbReference type="ARBA" id="ARBA00022840"/>
    </source>
</evidence>
<dbReference type="Pfam" id="PF00225">
    <property type="entry name" value="Kinesin"/>
    <property type="match status" value="1"/>
</dbReference>
<keyword evidence="5 9" id="KW-0067">ATP-binding</keyword>
<name>A0A138ZXF0_GONPJ</name>
<keyword evidence="4 9" id="KW-0547">Nucleotide-binding</keyword>
<dbReference type="InterPro" id="IPR001752">
    <property type="entry name" value="Kinesin_motor_dom"/>
</dbReference>
<keyword evidence="6" id="KW-0175">Coiled coil</keyword>
<dbReference type="GO" id="GO:0008017">
    <property type="term" value="F:microtubule binding"/>
    <property type="evidence" value="ECO:0007669"/>
    <property type="project" value="InterPro"/>
</dbReference>
<comment type="similarity">
    <text evidence="9 10">Belongs to the TRAFAC class myosin-kinesin ATPase superfamily. Kinesin family.</text>
</comment>
<dbReference type="InterPro" id="IPR027417">
    <property type="entry name" value="P-loop_NTPase"/>
</dbReference>
<evidence type="ECO:0000256" key="2">
    <source>
        <dbReference type="ARBA" id="ARBA00022490"/>
    </source>
</evidence>
<dbReference type="InterPro" id="IPR019821">
    <property type="entry name" value="Kinesin_motor_CS"/>
</dbReference>
<feature type="binding site" evidence="9">
    <location>
        <begin position="90"/>
        <end position="97"/>
    </location>
    <ligand>
        <name>ATP</name>
        <dbReference type="ChEBI" id="CHEBI:30616"/>
    </ligand>
</feature>
<accession>A0A138ZXF0</accession>
<evidence type="ECO:0000259" key="12">
    <source>
        <dbReference type="PROSITE" id="PS50067"/>
    </source>
</evidence>
<dbReference type="OrthoDB" id="3176171at2759"/>
<dbReference type="EMBL" id="KQ965883">
    <property type="protein sequence ID" value="KXS09168.1"/>
    <property type="molecule type" value="Genomic_DNA"/>
</dbReference>
<comment type="subcellular location">
    <subcellularLocation>
        <location evidence="1">Cytoplasm</location>
        <location evidence="1">Cytoskeleton</location>
    </subcellularLocation>
</comment>
<evidence type="ECO:0000256" key="11">
    <source>
        <dbReference type="SAM" id="MobiDB-lite"/>
    </source>
</evidence>
<dbReference type="AlphaFoldDB" id="A0A138ZXF0"/>
<dbReference type="GO" id="GO:0003777">
    <property type="term" value="F:microtubule motor activity"/>
    <property type="evidence" value="ECO:0007669"/>
    <property type="project" value="InterPro"/>
</dbReference>
<dbReference type="OMA" id="NMRKHIE"/>
<evidence type="ECO:0000256" key="9">
    <source>
        <dbReference type="PROSITE-ProRule" id="PRU00283"/>
    </source>
</evidence>
<keyword evidence="8" id="KW-0206">Cytoskeleton</keyword>
<dbReference type="PANTHER" id="PTHR47969:SF21">
    <property type="entry name" value="KINESIN-LIKE PROTEIN"/>
    <property type="match status" value="1"/>
</dbReference>
<evidence type="ECO:0000313" key="14">
    <source>
        <dbReference type="Proteomes" id="UP000070544"/>
    </source>
</evidence>
<dbReference type="Proteomes" id="UP000070544">
    <property type="component" value="Unassembled WGS sequence"/>
</dbReference>